<dbReference type="KEGG" id="mno:Mnod_8553"/>
<organism evidence="7 8">
    <name type="scientific">Methylobacterium nodulans (strain LMG 21967 / CNCM I-2342 / ORS 2060)</name>
    <dbReference type="NCBI Taxonomy" id="460265"/>
    <lineage>
        <taxon>Bacteria</taxon>
        <taxon>Pseudomonadati</taxon>
        <taxon>Pseudomonadota</taxon>
        <taxon>Alphaproteobacteria</taxon>
        <taxon>Hyphomicrobiales</taxon>
        <taxon>Methylobacteriaceae</taxon>
        <taxon>Methylobacterium</taxon>
    </lineage>
</organism>
<dbReference type="InterPro" id="IPR050090">
    <property type="entry name" value="Tyrosine_recombinase_XerCD"/>
</dbReference>
<protein>
    <submittedName>
        <fullName evidence="7">Integrase family protein</fullName>
    </submittedName>
</protein>
<dbReference type="InterPro" id="IPR013762">
    <property type="entry name" value="Integrase-like_cat_sf"/>
</dbReference>
<dbReference type="Gene3D" id="1.10.150.130">
    <property type="match status" value="1"/>
</dbReference>
<dbReference type="SUPFAM" id="SSF47823">
    <property type="entry name" value="lambda integrase-like, N-terminal domain"/>
    <property type="match status" value="1"/>
</dbReference>
<evidence type="ECO:0000256" key="4">
    <source>
        <dbReference type="ARBA" id="ARBA00023172"/>
    </source>
</evidence>
<dbReference type="InterPro" id="IPR011010">
    <property type="entry name" value="DNA_brk_join_enz"/>
</dbReference>
<reference evidence="8" key="1">
    <citation type="submission" date="2009-01" db="EMBL/GenBank/DDBJ databases">
        <title>Complete sequence of plasmid 1 of Methylobacterium nodulans ORS 2060.</title>
        <authorList>
            <consortium name="US DOE Joint Genome Institute"/>
            <person name="Lucas S."/>
            <person name="Copeland A."/>
            <person name="Lapidus A."/>
            <person name="Glavina del Rio T."/>
            <person name="Dalin E."/>
            <person name="Tice H."/>
            <person name="Bruce D."/>
            <person name="Goodwin L."/>
            <person name="Pitluck S."/>
            <person name="Sims D."/>
            <person name="Brettin T."/>
            <person name="Detter J.C."/>
            <person name="Han C."/>
            <person name="Larimer F."/>
            <person name="Land M."/>
            <person name="Hauser L."/>
            <person name="Kyrpides N."/>
            <person name="Ivanova N."/>
            <person name="Marx C.J."/>
            <person name="Richardson P."/>
        </authorList>
    </citation>
    <scope>NUCLEOTIDE SEQUENCE [LARGE SCALE GENOMIC DNA]</scope>
    <source>
        <strain evidence="8">LMG 21967 / CNCM I-2342 / ORS 2060</strain>
        <plasmid evidence="8">Plasmid pMNOD01</plasmid>
    </source>
</reference>
<dbReference type="Proteomes" id="UP000008207">
    <property type="component" value="Plasmid pMNOD01"/>
</dbReference>
<dbReference type="AlphaFoldDB" id="B8IW52"/>
<dbReference type="GO" id="GO:0015074">
    <property type="term" value="P:DNA integration"/>
    <property type="evidence" value="ECO:0007669"/>
    <property type="project" value="UniProtKB-KW"/>
</dbReference>
<dbReference type="GO" id="GO:0003677">
    <property type="term" value="F:DNA binding"/>
    <property type="evidence" value="ECO:0007669"/>
    <property type="project" value="UniProtKB-KW"/>
</dbReference>
<dbReference type="EMBL" id="CP001350">
    <property type="protein sequence ID" value="ACL62642.1"/>
    <property type="molecule type" value="Genomic_DNA"/>
</dbReference>
<evidence type="ECO:0000256" key="5">
    <source>
        <dbReference type="SAM" id="MobiDB-lite"/>
    </source>
</evidence>
<evidence type="ECO:0000313" key="7">
    <source>
        <dbReference type="EMBL" id="ACL62642.1"/>
    </source>
</evidence>
<dbReference type="SUPFAM" id="SSF56349">
    <property type="entry name" value="DNA breaking-rejoining enzymes"/>
    <property type="match status" value="1"/>
</dbReference>
<dbReference type="PANTHER" id="PTHR30349:SF81">
    <property type="entry name" value="TYROSINE RECOMBINASE XERC"/>
    <property type="match status" value="1"/>
</dbReference>
<feature type="region of interest" description="Disordered" evidence="5">
    <location>
        <begin position="373"/>
        <end position="424"/>
    </location>
</feature>
<dbReference type="InterPro" id="IPR002104">
    <property type="entry name" value="Integrase_catalytic"/>
</dbReference>
<evidence type="ECO:0000256" key="3">
    <source>
        <dbReference type="ARBA" id="ARBA00023125"/>
    </source>
</evidence>
<evidence type="ECO:0000259" key="6">
    <source>
        <dbReference type="PROSITE" id="PS51898"/>
    </source>
</evidence>
<evidence type="ECO:0000313" key="8">
    <source>
        <dbReference type="Proteomes" id="UP000008207"/>
    </source>
</evidence>
<feature type="domain" description="Tyr recombinase" evidence="6">
    <location>
        <begin position="196"/>
        <end position="405"/>
    </location>
</feature>
<sequence>MQGRAIGHAHRAAAGPALLDADLHGDAVDHRRHVRDALAGILPFDARERLAALLTDEDTATLKHLARTGMGADTLRALASDLGYLEAWCRAATGHPLPWPATEALALKFVAHHLWDPVQRESDPRHGMPAPVSDDLRARGLLRVAGPHAVAPVRRRLAHWSTLHRFRGLDGPFKAPRLRTALSLAVRASRRPRTRKSARPVTVAVVEKLLATCLFDHQLVDRRDGALLLVAFASGGRRRAEVAGLRVEDLVREAPVLLDPADPDSPRVPKITIRLGRTKTTTAEEDARVVVIGRAAQALLDWLTAAWIEAGAVFRRIDRWGRLGATALDPQGVNAILKARCARAGLDPALFSAHGLRSGFMTEAGRQGVPLPEAMRLSQHRSVQQAARRGSARRSRAAPSRAGLSRGRRRGRRGRPCPSCRRRP</sequence>
<accession>B8IW52</accession>
<dbReference type="GO" id="GO:0006310">
    <property type="term" value="P:DNA recombination"/>
    <property type="evidence" value="ECO:0007669"/>
    <property type="project" value="UniProtKB-KW"/>
</dbReference>
<dbReference type="HOGENOM" id="CLU_047407_3_0_5"/>
<geneLocation type="plasmid" evidence="7 8">
    <name>pMNOD01</name>
</geneLocation>
<evidence type="ECO:0000256" key="2">
    <source>
        <dbReference type="ARBA" id="ARBA00022908"/>
    </source>
</evidence>
<keyword evidence="7" id="KW-0614">Plasmid</keyword>
<keyword evidence="1" id="KW-0159">Chromosome partition</keyword>
<name>B8IW52_METNO</name>
<evidence type="ECO:0000256" key="1">
    <source>
        <dbReference type="ARBA" id="ARBA00022829"/>
    </source>
</evidence>
<dbReference type="PROSITE" id="PS51898">
    <property type="entry name" value="TYR_RECOMBINASE"/>
    <property type="match status" value="1"/>
</dbReference>
<gene>
    <name evidence="7" type="ordered locus">Mnod_8553</name>
</gene>
<keyword evidence="4" id="KW-0233">DNA recombination</keyword>
<keyword evidence="3" id="KW-0238">DNA-binding</keyword>
<dbReference type="InterPro" id="IPR010998">
    <property type="entry name" value="Integrase_recombinase_N"/>
</dbReference>
<proteinExistence type="predicted"/>
<dbReference type="Gene3D" id="1.10.443.10">
    <property type="entry name" value="Intergrase catalytic core"/>
    <property type="match status" value="1"/>
</dbReference>
<feature type="compositionally biased region" description="Basic residues" evidence="5">
    <location>
        <begin position="406"/>
        <end position="424"/>
    </location>
</feature>
<dbReference type="GO" id="GO:0007059">
    <property type="term" value="P:chromosome segregation"/>
    <property type="evidence" value="ECO:0007669"/>
    <property type="project" value="UniProtKB-KW"/>
</dbReference>
<keyword evidence="8" id="KW-1185">Reference proteome</keyword>
<keyword evidence="2" id="KW-0229">DNA integration</keyword>
<dbReference type="Pfam" id="PF00589">
    <property type="entry name" value="Phage_integrase"/>
    <property type="match status" value="1"/>
</dbReference>
<dbReference type="PANTHER" id="PTHR30349">
    <property type="entry name" value="PHAGE INTEGRASE-RELATED"/>
    <property type="match status" value="1"/>
</dbReference>